<dbReference type="CDD" id="cd08061">
    <property type="entry name" value="MPN_NPL4"/>
    <property type="match status" value="1"/>
</dbReference>
<dbReference type="Pfam" id="PF05020">
    <property type="entry name" value="zf-NPL4"/>
    <property type="match status" value="1"/>
</dbReference>
<evidence type="ECO:0000256" key="1">
    <source>
        <dbReference type="ARBA" id="ARBA00004335"/>
    </source>
</evidence>
<feature type="domain" description="NPL4 zinc-binding putative" evidence="5">
    <location>
        <begin position="124"/>
        <end position="196"/>
    </location>
</feature>
<dbReference type="AlphaFoldDB" id="A0AAD5U4G4"/>
<dbReference type="SUPFAM" id="SSF90209">
    <property type="entry name" value="Ran binding protein zinc finger-like"/>
    <property type="match status" value="1"/>
</dbReference>
<dbReference type="GO" id="GO:0006511">
    <property type="term" value="P:ubiquitin-dependent protein catabolic process"/>
    <property type="evidence" value="ECO:0007669"/>
    <property type="project" value="InterPro"/>
</dbReference>
<organism evidence="7 8">
    <name type="scientific">Clydaea vesicula</name>
    <dbReference type="NCBI Taxonomy" id="447962"/>
    <lineage>
        <taxon>Eukaryota</taxon>
        <taxon>Fungi</taxon>
        <taxon>Fungi incertae sedis</taxon>
        <taxon>Chytridiomycota</taxon>
        <taxon>Chytridiomycota incertae sedis</taxon>
        <taxon>Chytridiomycetes</taxon>
        <taxon>Lobulomycetales</taxon>
        <taxon>Lobulomycetaceae</taxon>
        <taxon>Clydaea</taxon>
    </lineage>
</organism>
<sequence>MTGTLIVRLETPEGRSRLTVDSSLPVKHLIKQINPNNYYIIKNLTYNSEEEILSNVLKNGQQIKLENNPIAKKPSKTDLNKNNENIIQKKFHFLLQDPVDEVLEKCDGKIPRKKNPQLKLQVNQKNLTHFPALDGINLKVDLHCKGNHAPWPNGICSKCQPSAVTLATQIFRMLDHVEFDDSQIIENFISFWRSSGVQRYIRKLIKIFYKNLIQKYSFGYMYGTYETYDKVPLGVKAVVSFIYEPKQECYTDGVQLILPDPQEAEIERLTQKLGLKRVGMIYTDLLDDGEGKAVCKRHEDSYFLSSAEAIFIAKAQLEKPVYTKYSSVGHFSSRFVTCIVTGKNHFSAQKYFKGDHEKNIGLSCYQVSNVAEAMVRDEIIEASVEPSLMRVKESTSKAYIPEVFYKYNNEYKVNVQEAAKPTFPVDYLLITQTNGFPLNPTPKFQSKNFVQENREHYVVNGEQNFKKFKSIFKDCFQKFGEEVKLINEDEFRKKLSDGHLLLFLNNCGLLDQNDMDYLIQFLKGGSYEELENNSNGWRTLLFVHFGTEESPKENGLNESATSSNSASKNGFTCRHCTFVNGSGRDSCEMCGLPPN</sequence>
<keyword evidence="8" id="KW-1185">Reference proteome</keyword>
<dbReference type="GO" id="GO:0031625">
    <property type="term" value="F:ubiquitin protein ligase binding"/>
    <property type="evidence" value="ECO:0007669"/>
    <property type="project" value="TreeGrafter"/>
</dbReference>
<dbReference type="GO" id="GO:0048471">
    <property type="term" value="C:perinuclear region of cytoplasm"/>
    <property type="evidence" value="ECO:0007669"/>
    <property type="project" value="UniProtKB-SubCell"/>
</dbReference>
<evidence type="ECO:0000259" key="5">
    <source>
        <dbReference type="Pfam" id="PF05020"/>
    </source>
</evidence>
<evidence type="ECO:0000313" key="7">
    <source>
        <dbReference type="EMBL" id="KAJ3224201.1"/>
    </source>
</evidence>
<dbReference type="PANTHER" id="PTHR12710:SF0">
    <property type="entry name" value="NUCLEAR PROTEIN LOCALIZATION PROTEIN 4 HOMOLOG"/>
    <property type="match status" value="1"/>
</dbReference>
<comment type="subcellular location">
    <subcellularLocation>
        <location evidence="2">Cytoplasm</location>
        <location evidence="2">Perinuclear region</location>
    </subcellularLocation>
    <subcellularLocation>
        <location evidence="1">Nucleus membrane</location>
        <topology evidence="1">Peripheral membrane protein</topology>
        <orientation evidence="1">Cytoplasmic side</orientation>
    </subcellularLocation>
</comment>
<name>A0AAD5U4G4_9FUNG</name>
<protein>
    <recommendedName>
        <fullName evidence="3">Nuclear protein localization protein 4</fullName>
    </recommendedName>
</protein>
<dbReference type="PIRSF" id="PIRSF010052">
    <property type="entry name" value="Polyub_prc_Npl4"/>
    <property type="match status" value="1"/>
</dbReference>
<evidence type="ECO:0000256" key="4">
    <source>
        <dbReference type="SAM" id="MobiDB-lite"/>
    </source>
</evidence>
<dbReference type="InterPro" id="IPR036443">
    <property type="entry name" value="Znf_RanBP2_sf"/>
</dbReference>
<dbReference type="InterPro" id="IPR016563">
    <property type="entry name" value="Npl4"/>
</dbReference>
<dbReference type="InterPro" id="IPR007717">
    <property type="entry name" value="NPL4_C"/>
</dbReference>
<evidence type="ECO:0000313" key="8">
    <source>
        <dbReference type="Proteomes" id="UP001211065"/>
    </source>
</evidence>
<evidence type="ECO:0000259" key="6">
    <source>
        <dbReference type="Pfam" id="PF05021"/>
    </source>
</evidence>
<feature type="compositionally biased region" description="Polar residues" evidence="4">
    <location>
        <begin position="556"/>
        <end position="568"/>
    </location>
</feature>
<dbReference type="EMBL" id="JADGJW010000101">
    <property type="protein sequence ID" value="KAJ3224201.1"/>
    <property type="molecule type" value="Genomic_DNA"/>
</dbReference>
<evidence type="ECO:0000256" key="3">
    <source>
        <dbReference type="ARBA" id="ARBA00019709"/>
    </source>
</evidence>
<dbReference type="Pfam" id="PF05021">
    <property type="entry name" value="NPL4"/>
    <property type="match status" value="1"/>
</dbReference>
<gene>
    <name evidence="7" type="primary">NPL4</name>
    <name evidence="7" type="ORF">HK099_000123</name>
</gene>
<dbReference type="GO" id="GO:0043130">
    <property type="term" value="F:ubiquitin binding"/>
    <property type="evidence" value="ECO:0007669"/>
    <property type="project" value="TreeGrafter"/>
</dbReference>
<dbReference type="PANTHER" id="PTHR12710">
    <property type="entry name" value="NUCLEAR PROTEIN LOCALIZATION 4"/>
    <property type="match status" value="1"/>
</dbReference>
<evidence type="ECO:0000256" key="2">
    <source>
        <dbReference type="ARBA" id="ARBA00004556"/>
    </source>
</evidence>
<reference evidence="7" key="1">
    <citation type="submission" date="2020-05" db="EMBL/GenBank/DDBJ databases">
        <title>Phylogenomic resolution of chytrid fungi.</title>
        <authorList>
            <person name="Stajich J.E."/>
            <person name="Amses K."/>
            <person name="Simmons R."/>
            <person name="Seto K."/>
            <person name="Myers J."/>
            <person name="Bonds A."/>
            <person name="Quandt C.A."/>
            <person name="Barry K."/>
            <person name="Liu P."/>
            <person name="Grigoriev I."/>
            <person name="Longcore J.E."/>
            <person name="James T.Y."/>
        </authorList>
    </citation>
    <scope>NUCLEOTIDE SEQUENCE</scope>
    <source>
        <strain evidence="7">JEL0476</strain>
    </source>
</reference>
<feature type="domain" description="Nuclear pore localisation protein NPL4 C-terminal" evidence="6">
    <location>
        <begin position="218"/>
        <end position="542"/>
    </location>
</feature>
<comment type="caution">
    <text evidence="7">The sequence shown here is derived from an EMBL/GenBank/DDBJ whole genome shotgun (WGS) entry which is preliminary data.</text>
</comment>
<dbReference type="Gene3D" id="2.30.30.380">
    <property type="entry name" value="Zn-finger domain of Sec23/24"/>
    <property type="match status" value="1"/>
</dbReference>
<accession>A0AAD5U4G4</accession>
<dbReference type="InterPro" id="IPR007716">
    <property type="entry name" value="NPL4_Zn-bd_put"/>
</dbReference>
<dbReference type="Proteomes" id="UP001211065">
    <property type="component" value="Unassembled WGS sequence"/>
</dbReference>
<proteinExistence type="predicted"/>
<feature type="region of interest" description="Disordered" evidence="4">
    <location>
        <begin position="549"/>
        <end position="568"/>
    </location>
</feature>
<dbReference type="GO" id="GO:0031965">
    <property type="term" value="C:nuclear membrane"/>
    <property type="evidence" value="ECO:0007669"/>
    <property type="project" value="UniProtKB-SubCell"/>
</dbReference>